<dbReference type="RefSeq" id="WP_269333337.1">
    <property type="nucleotide sequence ID" value="NZ_JAMZFT010000003.1"/>
</dbReference>
<reference evidence="4" key="1">
    <citation type="submission" date="2022-06" db="EMBL/GenBank/DDBJ databases">
        <title>Isolation and Genomics of Futiania mangrovii gen. nov., sp. nov., a Rare and Metabolically-versatile member in the Class Alphaproteobacteria.</title>
        <authorList>
            <person name="Liu L."/>
            <person name="Huang W.-C."/>
            <person name="Pan J."/>
            <person name="Li J."/>
            <person name="Huang Y."/>
            <person name="Du H."/>
            <person name="Liu Y."/>
            <person name="Li M."/>
        </authorList>
    </citation>
    <scope>NUCLEOTIDE SEQUENCE</scope>
    <source>
        <strain evidence="4">FT118</strain>
    </source>
</reference>
<organism evidence="4 5">
    <name type="scientific">Futiania mangrovi</name>
    <dbReference type="NCBI Taxonomy" id="2959716"/>
    <lineage>
        <taxon>Bacteria</taxon>
        <taxon>Pseudomonadati</taxon>
        <taxon>Pseudomonadota</taxon>
        <taxon>Alphaproteobacteria</taxon>
        <taxon>Futianiales</taxon>
        <taxon>Futianiaceae</taxon>
        <taxon>Futiania</taxon>
    </lineage>
</organism>
<dbReference type="PANTHER" id="PTHR11091:SF0">
    <property type="entry name" value="MALATE DEHYDROGENASE"/>
    <property type="match status" value="1"/>
</dbReference>
<protein>
    <submittedName>
        <fullName evidence="4">Ldh family oxidoreductase</fullName>
    </submittedName>
</protein>
<keyword evidence="2" id="KW-0560">Oxidoreductase</keyword>
<dbReference type="Pfam" id="PF02615">
    <property type="entry name" value="Ldh_2"/>
    <property type="match status" value="1"/>
</dbReference>
<dbReference type="Proteomes" id="UP001055804">
    <property type="component" value="Unassembled WGS sequence"/>
</dbReference>
<evidence type="ECO:0000256" key="3">
    <source>
        <dbReference type="SAM" id="MobiDB-lite"/>
    </source>
</evidence>
<dbReference type="Gene3D" id="1.10.1530.10">
    <property type="match status" value="1"/>
</dbReference>
<feature type="region of interest" description="Disordered" evidence="3">
    <location>
        <begin position="212"/>
        <end position="256"/>
    </location>
</feature>
<dbReference type="InterPro" id="IPR036111">
    <property type="entry name" value="Mal/L-sulfo/L-lacto_DH-like_sf"/>
</dbReference>
<dbReference type="PANTHER" id="PTHR11091">
    <property type="entry name" value="OXIDOREDUCTASE-RELATED"/>
    <property type="match status" value="1"/>
</dbReference>
<dbReference type="InterPro" id="IPR003767">
    <property type="entry name" value="Malate/L-lactate_DH-like"/>
</dbReference>
<evidence type="ECO:0000313" key="5">
    <source>
        <dbReference type="Proteomes" id="UP001055804"/>
    </source>
</evidence>
<dbReference type="Gene3D" id="3.30.1370.60">
    <property type="entry name" value="Hypothetical oxidoreductase yiak, domain 2"/>
    <property type="match status" value="1"/>
</dbReference>
<name>A0A9J6PF76_9PROT</name>
<keyword evidence="5" id="KW-1185">Reference proteome</keyword>
<dbReference type="SUPFAM" id="SSF89733">
    <property type="entry name" value="L-sulfolactate dehydrogenase-like"/>
    <property type="match status" value="1"/>
</dbReference>
<comment type="similarity">
    <text evidence="1">Belongs to the LDH2/MDH2 oxidoreductase family.</text>
</comment>
<dbReference type="GO" id="GO:0016491">
    <property type="term" value="F:oxidoreductase activity"/>
    <property type="evidence" value="ECO:0007669"/>
    <property type="project" value="UniProtKB-KW"/>
</dbReference>
<dbReference type="InterPro" id="IPR043144">
    <property type="entry name" value="Mal/L-sulf/L-lact_DH-like_ah"/>
</dbReference>
<proteinExistence type="inferred from homology"/>
<accession>A0A9J6PF76</accession>
<evidence type="ECO:0000256" key="1">
    <source>
        <dbReference type="ARBA" id="ARBA00006056"/>
    </source>
</evidence>
<comment type="caution">
    <text evidence="4">The sequence shown here is derived from an EMBL/GenBank/DDBJ whole genome shotgun (WGS) entry which is preliminary data.</text>
</comment>
<dbReference type="EMBL" id="JAMZFT010000003">
    <property type="protein sequence ID" value="MCP1337369.1"/>
    <property type="molecule type" value="Genomic_DNA"/>
</dbReference>
<evidence type="ECO:0000313" key="4">
    <source>
        <dbReference type="EMBL" id="MCP1337369.1"/>
    </source>
</evidence>
<gene>
    <name evidence="4" type="ORF">NJQ99_13180</name>
</gene>
<sequence length="384" mass="40513">MSDDAPVMVAAGTVRAQIEAIFRGWGMAEEWIAPTVEVMVDTDLAGVDSHGIAMLPLYDHIRRHGGLNMKPAPRIVAETPATALFDADRGLGHAISVRAMSLAVEKAKAVGIGAVSVRNSHHFGAAGAYPMIAAKAGLIGFASTNALSSIMVPTRAKKTFFATNPLAFAVPARRNPPFVLDMSTTTGAVGKVKIAWYAGKLLPEGWLVDPEGRPIRDPEEALGELTPQDGAENPQHTRVGRGRMSPGYGITPLGGKPDTASHKGYGLGAMVEVLSSILSGASFAGDPRGRPKLGQGEDIGHFFLAIDPAAFREADAFMADVDAMIDALHALPAADPAEPVLVPGDPERLNREERLNTGIPVPRKLLDQLRDVCAVSNAPYMVEG</sequence>
<dbReference type="AlphaFoldDB" id="A0A9J6PF76"/>
<evidence type="ECO:0000256" key="2">
    <source>
        <dbReference type="ARBA" id="ARBA00023002"/>
    </source>
</evidence>
<dbReference type="InterPro" id="IPR043143">
    <property type="entry name" value="Mal/L-sulf/L-lact_DH-like_NADP"/>
</dbReference>